<feature type="domain" description="HD/PDEase" evidence="1">
    <location>
        <begin position="27"/>
        <end position="139"/>
    </location>
</feature>
<proteinExistence type="predicted"/>
<dbReference type="InterPro" id="IPR003607">
    <property type="entry name" value="HD/PDEase_dom"/>
</dbReference>
<gene>
    <name evidence="2" type="ORF">AOC36_04350</name>
</gene>
<evidence type="ECO:0000313" key="2">
    <source>
        <dbReference type="EMBL" id="AMC93228.1"/>
    </source>
</evidence>
<dbReference type="Gene3D" id="1.20.58.1910">
    <property type="match status" value="1"/>
</dbReference>
<organism evidence="2 3">
    <name type="scientific">Erysipelothrix larvae</name>
    <dbReference type="NCBI Taxonomy" id="1514105"/>
    <lineage>
        <taxon>Bacteria</taxon>
        <taxon>Bacillati</taxon>
        <taxon>Bacillota</taxon>
        <taxon>Erysipelotrichia</taxon>
        <taxon>Erysipelotrichales</taxon>
        <taxon>Erysipelotrichaceae</taxon>
        <taxon>Erysipelothrix</taxon>
    </lineage>
</organism>
<accession>A0A109UGX4</accession>
<dbReference type="PANTHER" id="PTHR33594:SF1">
    <property type="entry name" value="HD_PDEASE DOMAIN-CONTAINING PROTEIN"/>
    <property type="match status" value="1"/>
</dbReference>
<evidence type="ECO:0000259" key="1">
    <source>
        <dbReference type="SMART" id="SM00471"/>
    </source>
</evidence>
<name>A0A109UGX4_9FIRM</name>
<dbReference type="EMBL" id="CP013213">
    <property type="protein sequence ID" value="AMC93228.1"/>
    <property type="molecule type" value="Genomic_DNA"/>
</dbReference>
<dbReference type="SMART" id="SM00471">
    <property type="entry name" value="HDc"/>
    <property type="match status" value="1"/>
</dbReference>
<dbReference type="PANTHER" id="PTHR33594">
    <property type="entry name" value="SUPERFAMILY HYDROLASE, PUTATIVE (AFU_ORTHOLOGUE AFUA_1G03035)-RELATED"/>
    <property type="match status" value="1"/>
</dbReference>
<dbReference type="Gene3D" id="1.10.472.50">
    <property type="entry name" value="HD-domain/PDEase-like"/>
    <property type="match status" value="1"/>
</dbReference>
<dbReference type="KEGG" id="erl:AOC36_04350"/>
<dbReference type="STRING" id="1514105.AOC36_04350"/>
<dbReference type="Proteomes" id="UP000063781">
    <property type="component" value="Chromosome"/>
</dbReference>
<protein>
    <recommendedName>
        <fullName evidence="1">HD/PDEase domain-containing protein</fullName>
    </recommendedName>
</protein>
<evidence type="ECO:0000313" key="3">
    <source>
        <dbReference type="Proteomes" id="UP000063781"/>
    </source>
</evidence>
<dbReference type="OrthoDB" id="9797344at2"/>
<reference evidence="2 3" key="1">
    <citation type="submission" date="2015-10" db="EMBL/GenBank/DDBJ databases">
        <title>Erysipelothrix larvae sp. LV19 isolated from the larval gut of the rhinoceros beetle, Trypoxylus dichotomus.</title>
        <authorList>
            <person name="Lim S."/>
            <person name="Kim B.-C."/>
        </authorList>
    </citation>
    <scope>NUCLEOTIDE SEQUENCE [LARGE SCALE GENOMIC DNA]</scope>
    <source>
        <strain evidence="2 3">LV19</strain>
    </source>
</reference>
<keyword evidence="3" id="KW-1185">Reference proteome</keyword>
<dbReference type="AlphaFoldDB" id="A0A109UGX4"/>
<dbReference type="CDD" id="cd00077">
    <property type="entry name" value="HDc"/>
    <property type="match status" value="1"/>
</dbReference>
<dbReference type="SUPFAM" id="SSF109604">
    <property type="entry name" value="HD-domain/PDEase-like"/>
    <property type="match status" value="1"/>
</dbReference>
<dbReference type="RefSeq" id="WP_067631793.1">
    <property type="nucleotide sequence ID" value="NZ_CP013213.1"/>
</dbReference>
<sequence>MQHLTNSQNQTIQTLHDKIKKLVSDENSGHDFGHIMRVVNLTQKICTPDADTFVVLCCAYLHEFLDDKMHVFDTKDLHELALQWNLDFEGNTSTILDNISKIGYKGGFQKTKDRTLEAHIVSDADILDAMGAIGIARTFYYAGYKGLPFHDRDLEGIVATNLQEYRNGHRNAIAHFDEKILHLYDALETKKAQEIGKIRHERVVRFYNEFYEEIKGE</sequence>